<dbReference type="AlphaFoldDB" id="A0A068RWK9"/>
<dbReference type="VEuPathDB" id="FungiDB:LCOR_05657.1"/>
<organism evidence="1 2">
    <name type="scientific">Lichtheimia corymbifera JMRC:FSU:9682</name>
    <dbReference type="NCBI Taxonomy" id="1263082"/>
    <lineage>
        <taxon>Eukaryota</taxon>
        <taxon>Fungi</taxon>
        <taxon>Fungi incertae sedis</taxon>
        <taxon>Mucoromycota</taxon>
        <taxon>Mucoromycotina</taxon>
        <taxon>Mucoromycetes</taxon>
        <taxon>Mucorales</taxon>
        <taxon>Lichtheimiaceae</taxon>
        <taxon>Lichtheimia</taxon>
    </lineage>
</organism>
<gene>
    <name evidence="1" type="ORF">LCOR_05657.1</name>
</gene>
<dbReference type="EMBL" id="CBTN010000023">
    <property type="protein sequence ID" value="CDH54409.1"/>
    <property type="molecule type" value="Genomic_DNA"/>
</dbReference>
<name>A0A068RWK9_9FUNG</name>
<sequence length="93" mass="10238">MVCLREYTCLPLQFPPVNPLALPNKSHLLVSLDSGQFISAPWTLLPVCVSSSAERPCNTPTRGGQPVYEEWPTSLLPSYQDLLGFMDAMETGL</sequence>
<accession>A0A068RWK9</accession>
<evidence type="ECO:0000313" key="2">
    <source>
        <dbReference type="Proteomes" id="UP000027586"/>
    </source>
</evidence>
<proteinExistence type="predicted"/>
<comment type="caution">
    <text evidence="1">The sequence shown here is derived from an EMBL/GenBank/DDBJ whole genome shotgun (WGS) entry which is preliminary data.</text>
</comment>
<protein>
    <submittedName>
        <fullName evidence="1">Uncharacterized protein</fullName>
    </submittedName>
</protein>
<evidence type="ECO:0000313" key="1">
    <source>
        <dbReference type="EMBL" id="CDH54409.1"/>
    </source>
</evidence>
<reference evidence="1" key="1">
    <citation type="submission" date="2013-08" db="EMBL/GenBank/DDBJ databases">
        <title>Gene expansion shapes genome architecture in the human pathogen Lichtheimia corymbifera: an evolutionary genomics analysis in the ancient terrestrial Mucorales (Mucoromycotina).</title>
        <authorList>
            <person name="Schwartze V.U."/>
            <person name="Winter S."/>
            <person name="Shelest E."/>
            <person name="Marcet-Houben M."/>
            <person name="Horn F."/>
            <person name="Wehner S."/>
            <person name="Hoffmann K."/>
            <person name="Riege K."/>
            <person name="Sammeth M."/>
            <person name="Nowrousian M."/>
            <person name="Valiante V."/>
            <person name="Linde J."/>
            <person name="Jacobsen I.D."/>
            <person name="Marz M."/>
            <person name="Brakhage A.A."/>
            <person name="Gabaldon T."/>
            <person name="Bocker S."/>
            <person name="Voigt K."/>
        </authorList>
    </citation>
    <scope>NUCLEOTIDE SEQUENCE [LARGE SCALE GENOMIC DNA]</scope>
    <source>
        <strain evidence="1">FSU 9682</strain>
    </source>
</reference>
<dbReference type="Proteomes" id="UP000027586">
    <property type="component" value="Unassembled WGS sequence"/>
</dbReference>
<keyword evidence="2" id="KW-1185">Reference proteome</keyword>